<organism evidence="1 2">
    <name type="scientific">Lecanosticta acicola</name>
    <dbReference type="NCBI Taxonomy" id="111012"/>
    <lineage>
        <taxon>Eukaryota</taxon>
        <taxon>Fungi</taxon>
        <taxon>Dikarya</taxon>
        <taxon>Ascomycota</taxon>
        <taxon>Pezizomycotina</taxon>
        <taxon>Dothideomycetes</taxon>
        <taxon>Dothideomycetidae</taxon>
        <taxon>Mycosphaerellales</taxon>
        <taxon>Mycosphaerellaceae</taxon>
        <taxon>Lecanosticta</taxon>
    </lineage>
</organism>
<evidence type="ECO:0008006" key="3">
    <source>
        <dbReference type="Google" id="ProtNLM"/>
    </source>
</evidence>
<dbReference type="PANTHER" id="PTHR42085">
    <property type="entry name" value="F-BOX DOMAIN-CONTAINING PROTEIN"/>
    <property type="match status" value="1"/>
</dbReference>
<dbReference type="Proteomes" id="UP001296104">
    <property type="component" value="Unassembled WGS sequence"/>
</dbReference>
<comment type="caution">
    <text evidence="1">The sequence shown here is derived from an EMBL/GenBank/DDBJ whole genome shotgun (WGS) entry which is preliminary data.</text>
</comment>
<evidence type="ECO:0000313" key="2">
    <source>
        <dbReference type="Proteomes" id="UP001296104"/>
    </source>
</evidence>
<protein>
    <recommendedName>
        <fullName evidence="3">F-box domain-containing protein</fullName>
    </recommendedName>
</protein>
<accession>A0AAI8YZ04</accession>
<keyword evidence="2" id="KW-1185">Reference proteome</keyword>
<reference evidence="1" key="1">
    <citation type="submission" date="2023-11" db="EMBL/GenBank/DDBJ databases">
        <authorList>
            <person name="Alioto T."/>
            <person name="Alioto T."/>
            <person name="Gomez Garrido J."/>
        </authorList>
    </citation>
    <scope>NUCLEOTIDE SEQUENCE</scope>
</reference>
<gene>
    <name evidence="1" type="ORF">LECACI_7A004602</name>
</gene>
<sequence length="222" mass="25642">MEESRIGRLPPELRNLVYEYSLSEPDGVEIWREPGLLRTCKAIRAEAELMFYVNDFSVDVHEDRMSHALCKWLKSKSETRLKLIRSLSVHCHMPSMSEKEVPAGAEEEDDSAGILALLQLMHLMDSMRRAFLSRPLEEVIKFTLNGANDSEPFDRIDNMTAEDQDRYRSAKFLIMCLVHGEQETLEAAEESGSREQLVKLDEVIQRRRRQSNRSAVERSMIV</sequence>
<proteinExistence type="predicted"/>
<evidence type="ECO:0000313" key="1">
    <source>
        <dbReference type="EMBL" id="CAK4016673.1"/>
    </source>
</evidence>
<name>A0AAI8YZ04_9PEZI</name>
<dbReference type="PANTHER" id="PTHR42085:SF2">
    <property type="entry name" value="F-BOX DOMAIN-CONTAINING PROTEIN"/>
    <property type="match status" value="1"/>
</dbReference>
<dbReference type="InterPro" id="IPR038883">
    <property type="entry name" value="AN11006-like"/>
</dbReference>
<dbReference type="EMBL" id="CAVMBE010000026">
    <property type="protein sequence ID" value="CAK4016673.1"/>
    <property type="molecule type" value="Genomic_DNA"/>
</dbReference>
<dbReference type="AlphaFoldDB" id="A0AAI8YZ04"/>